<dbReference type="GO" id="GO:0005506">
    <property type="term" value="F:iron ion binding"/>
    <property type="evidence" value="ECO:0007669"/>
    <property type="project" value="InterPro"/>
</dbReference>
<dbReference type="PANTHER" id="PTHR45444">
    <property type="entry name" value="XANTHINE DEHYDROGENASE"/>
    <property type="match status" value="1"/>
</dbReference>
<reference evidence="9 10" key="1">
    <citation type="submission" date="2018-08" db="EMBL/GenBank/DDBJ databases">
        <title>Thalassotalea euphylliae genome.</title>
        <authorList>
            <person name="Summers S."/>
            <person name="Rice S.A."/>
            <person name="Freckelton M.L."/>
            <person name="Nedved B.T."/>
            <person name="Hadfield M.G."/>
        </authorList>
    </citation>
    <scope>NUCLEOTIDE SEQUENCE [LARGE SCALE GENOMIC DNA]</scope>
    <source>
        <strain evidence="9 10">H2</strain>
    </source>
</reference>
<proteinExistence type="predicted"/>
<organism evidence="9 10">
    <name type="scientific">Thalassotalea euphylliae</name>
    <dbReference type="NCBI Taxonomy" id="1655234"/>
    <lineage>
        <taxon>Bacteria</taxon>
        <taxon>Pseudomonadati</taxon>
        <taxon>Pseudomonadota</taxon>
        <taxon>Gammaproteobacteria</taxon>
        <taxon>Alteromonadales</taxon>
        <taxon>Colwelliaceae</taxon>
        <taxon>Thalassotalea</taxon>
    </lineage>
</organism>
<evidence type="ECO:0000256" key="3">
    <source>
        <dbReference type="ARBA" id="ARBA00022827"/>
    </source>
</evidence>
<dbReference type="InterPro" id="IPR036010">
    <property type="entry name" value="2Fe-2S_ferredoxin-like_sf"/>
</dbReference>
<dbReference type="Gene3D" id="3.30.465.10">
    <property type="match status" value="1"/>
</dbReference>
<dbReference type="AlphaFoldDB" id="A0A3E0ULF1"/>
<dbReference type="InterPro" id="IPR012675">
    <property type="entry name" value="Beta-grasp_dom_sf"/>
</dbReference>
<dbReference type="SUPFAM" id="SSF54292">
    <property type="entry name" value="2Fe-2S ferredoxin-like"/>
    <property type="match status" value="1"/>
</dbReference>
<dbReference type="Gene3D" id="3.10.20.30">
    <property type="match status" value="1"/>
</dbReference>
<comment type="caution">
    <text evidence="9">The sequence shown here is derived from an EMBL/GenBank/DDBJ whole genome shotgun (WGS) entry which is preliminary data.</text>
</comment>
<dbReference type="InterPro" id="IPR006058">
    <property type="entry name" value="2Fe2S_fd_BS"/>
</dbReference>
<sequence length="535" mass="57830">MIRFLVNDTPITLEECAPSLTVLDWLRTKVGKTGTKEGCATGDCGACTVLVGQYVNNASGECVWQYQAINSCLLLVGNAHGKHIVTVEALTEQLSPLVEAKLEQLHPVQRALVECHGSQCGFCTPGVVMSLMALYLNHENYPGKQTVIHALGGNLCRCTGYRPILDAAEKMYQYPSVERLWQGQMEQLEQHLESNESTPFLCAPISDNSLTEHELSQNKQRFFYLPQTAAELIALKNQYPEAQLVAGATDFAIELSQQLVQPQILISVSQATELSRLNITEDALEIGAALPYRQFVDAFCQEYPEAKELFERLGSEQVRSAGTLGGSLGNASPIGDPAPLLIALNAKVELESSQGTRTIAVEDFFTGYRTTVLAPDEVITKVIVPKRVAAMKLACHKVSKRLEDDISTVCLVLAVTLNAEQTQINSARCAMGGMAAVPARASHIEQALIGQPYIADSFTQAGAGVAQDFSPMSDVRASSDYRLTVSQNLLTRIGIEFCQAIAVTQIAANESALAPAPQSKSASESLTTRIAHASL</sequence>
<dbReference type="SUPFAM" id="SSF47741">
    <property type="entry name" value="CO dehydrogenase ISP C-domain like"/>
    <property type="match status" value="1"/>
</dbReference>
<name>A0A3E0ULF1_9GAMM</name>
<evidence type="ECO:0000313" key="10">
    <source>
        <dbReference type="Proteomes" id="UP000256999"/>
    </source>
</evidence>
<dbReference type="NCBIfam" id="TIGR02963">
    <property type="entry name" value="xanthine_xdhA"/>
    <property type="match status" value="1"/>
</dbReference>
<evidence type="ECO:0000256" key="5">
    <source>
        <dbReference type="ARBA" id="ARBA00023004"/>
    </source>
</evidence>
<dbReference type="SUPFAM" id="SSF56176">
    <property type="entry name" value="FAD-binding/transporter-associated domain-like"/>
    <property type="match status" value="1"/>
</dbReference>
<dbReference type="PROSITE" id="PS51387">
    <property type="entry name" value="FAD_PCMH"/>
    <property type="match status" value="1"/>
</dbReference>
<dbReference type="InterPro" id="IPR014307">
    <property type="entry name" value="Xanthine_DH_ssu"/>
</dbReference>
<evidence type="ECO:0000256" key="1">
    <source>
        <dbReference type="ARBA" id="ARBA00022630"/>
    </source>
</evidence>
<keyword evidence="6" id="KW-0830">Ubiquinone</keyword>
<evidence type="ECO:0000256" key="2">
    <source>
        <dbReference type="ARBA" id="ARBA00022723"/>
    </source>
</evidence>
<dbReference type="PROSITE" id="PS51085">
    <property type="entry name" value="2FE2S_FER_2"/>
    <property type="match status" value="1"/>
</dbReference>
<keyword evidence="3" id="KW-0274">FAD</keyword>
<dbReference type="GO" id="GO:0071949">
    <property type="term" value="F:FAD binding"/>
    <property type="evidence" value="ECO:0007669"/>
    <property type="project" value="InterPro"/>
</dbReference>
<feature type="domain" description="2Fe-2S ferredoxin-type" evidence="7">
    <location>
        <begin position="1"/>
        <end position="90"/>
    </location>
</feature>
<dbReference type="InterPro" id="IPR036683">
    <property type="entry name" value="CO_DH_flav_C_dom_sf"/>
</dbReference>
<dbReference type="OrthoDB" id="9775084at2"/>
<dbReference type="RefSeq" id="WP_116002428.1">
    <property type="nucleotide sequence ID" value="NZ_QUOV01000001.1"/>
</dbReference>
<accession>A0A3E0ULF1</accession>
<dbReference type="InterPro" id="IPR005107">
    <property type="entry name" value="CO_DH_flav_C"/>
</dbReference>
<dbReference type="Gene3D" id="1.10.150.120">
    <property type="entry name" value="[2Fe-2S]-binding domain"/>
    <property type="match status" value="1"/>
</dbReference>
<dbReference type="Proteomes" id="UP000256999">
    <property type="component" value="Unassembled WGS sequence"/>
</dbReference>
<gene>
    <name evidence="9" type="primary">xdhA</name>
    <name evidence="9" type="ORF">DXX92_13215</name>
</gene>
<keyword evidence="5" id="KW-0408">Iron</keyword>
<dbReference type="InterPro" id="IPR016169">
    <property type="entry name" value="FAD-bd_PCMH_sub2"/>
</dbReference>
<dbReference type="EC" id="1.17.1.4" evidence="9"/>
<keyword evidence="1" id="KW-0285">Flavoprotein</keyword>
<dbReference type="PROSITE" id="PS00197">
    <property type="entry name" value="2FE2S_FER_1"/>
    <property type="match status" value="1"/>
</dbReference>
<dbReference type="SMART" id="SM01092">
    <property type="entry name" value="CO_deh_flav_C"/>
    <property type="match status" value="1"/>
</dbReference>
<dbReference type="Pfam" id="PF00111">
    <property type="entry name" value="Fer2"/>
    <property type="match status" value="1"/>
</dbReference>
<protein>
    <submittedName>
        <fullName evidence="9">Xanthine dehydrogenase small subunit</fullName>
        <ecNumber evidence="9">1.17.1.4</ecNumber>
    </submittedName>
</protein>
<feature type="domain" description="FAD-binding PCMH-type" evidence="8">
    <location>
        <begin position="215"/>
        <end position="389"/>
    </location>
</feature>
<dbReference type="InterPro" id="IPR016208">
    <property type="entry name" value="Ald_Oxase/xanthine_DH-like"/>
</dbReference>
<dbReference type="InterPro" id="IPR016166">
    <property type="entry name" value="FAD-bd_PCMH"/>
</dbReference>
<dbReference type="Pfam" id="PF03450">
    <property type="entry name" value="CO_deh_flav_C"/>
    <property type="match status" value="1"/>
</dbReference>
<evidence type="ECO:0000256" key="6">
    <source>
        <dbReference type="ARBA" id="ARBA00023075"/>
    </source>
</evidence>
<dbReference type="Pfam" id="PF00941">
    <property type="entry name" value="FAD_binding_5"/>
    <property type="match status" value="1"/>
</dbReference>
<dbReference type="GO" id="GO:0051537">
    <property type="term" value="F:2 iron, 2 sulfur cluster binding"/>
    <property type="evidence" value="ECO:0007669"/>
    <property type="project" value="InterPro"/>
</dbReference>
<dbReference type="Gene3D" id="3.30.43.10">
    <property type="entry name" value="Uridine Diphospho-n-acetylenolpyruvylglucosamine Reductase, domain 2"/>
    <property type="match status" value="1"/>
</dbReference>
<keyword evidence="4 9" id="KW-0560">Oxidoreductase</keyword>
<dbReference type="InterPro" id="IPR002888">
    <property type="entry name" value="2Fe-2S-bd"/>
</dbReference>
<dbReference type="InterPro" id="IPR001041">
    <property type="entry name" value="2Fe-2S_ferredoxin-type"/>
</dbReference>
<dbReference type="GO" id="GO:0004854">
    <property type="term" value="F:xanthine dehydrogenase activity"/>
    <property type="evidence" value="ECO:0007669"/>
    <property type="project" value="UniProtKB-EC"/>
</dbReference>
<dbReference type="InterPro" id="IPR036318">
    <property type="entry name" value="FAD-bd_PCMH-like_sf"/>
</dbReference>
<dbReference type="InterPro" id="IPR036884">
    <property type="entry name" value="2Fe-2S-bd_dom_sf"/>
</dbReference>
<evidence type="ECO:0000259" key="7">
    <source>
        <dbReference type="PROSITE" id="PS51085"/>
    </source>
</evidence>
<evidence type="ECO:0000256" key="4">
    <source>
        <dbReference type="ARBA" id="ARBA00023002"/>
    </source>
</evidence>
<dbReference type="InterPro" id="IPR002346">
    <property type="entry name" value="Mopterin_DH_FAD-bd"/>
</dbReference>
<dbReference type="InterPro" id="IPR012175">
    <property type="entry name" value="Xanth_DH_ssu_bac"/>
</dbReference>
<evidence type="ECO:0000313" key="9">
    <source>
        <dbReference type="EMBL" id="REL37433.1"/>
    </source>
</evidence>
<dbReference type="EMBL" id="QUOV01000001">
    <property type="protein sequence ID" value="REL37433.1"/>
    <property type="molecule type" value="Genomic_DNA"/>
</dbReference>
<dbReference type="InterPro" id="IPR016167">
    <property type="entry name" value="FAD-bd_PCMH_sub1"/>
</dbReference>
<keyword evidence="2" id="KW-0479">Metal-binding</keyword>
<dbReference type="PANTHER" id="PTHR45444:SF3">
    <property type="entry name" value="XANTHINE DEHYDROGENASE"/>
    <property type="match status" value="1"/>
</dbReference>
<evidence type="ECO:0000259" key="8">
    <source>
        <dbReference type="PROSITE" id="PS51387"/>
    </source>
</evidence>
<dbReference type="Pfam" id="PF01799">
    <property type="entry name" value="Fer2_2"/>
    <property type="match status" value="1"/>
</dbReference>
<dbReference type="Gene3D" id="3.30.390.50">
    <property type="entry name" value="CO dehydrogenase flavoprotein, C-terminal domain"/>
    <property type="match status" value="1"/>
</dbReference>
<dbReference type="SUPFAM" id="SSF55447">
    <property type="entry name" value="CO dehydrogenase flavoprotein C-terminal domain-like"/>
    <property type="match status" value="1"/>
</dbReference>
<dbReference type="PIRSF" id="PIRSF036557">
    <property type="entry name" value="XdhA_RC"/>
    <property type="match status" value="1"/>
</dbReference>